<sequence>MVLSILCAHSYNTQFGLAKLIGFEALLKTNVALGELLLLVLQLGLQGEVLFSKGSVVGQSLLLVLLDILHLQQTPNTCQRITPLHMGLCAHQSMKVQGRAAQYISWVTGIKHF</sequence>
<gene>
    <name evidence="1" type="ORF">AMECASPLE_027846</name>
</gene>
<keyword evidence="2" id="KW-1185">Reference proteome</keyword>
<proteinExistence type="predicted"/>
<name>A0ABV0ZQ73_9TELE</name>
<organism evidence="1 2">
    <name type="scientific">Ameca splendens</name>
    <dbReference type="NCBI Taxonomy" id="208324"/>
    <lineage>
        <taxon>Eukaryota</taxon>
        <taxon>Metazoa</taxon>
        <taxon>Chordata</taxon>
        <taxon>Craniata</taxon>
        <taxon>Vertebrata</taxon>
        <taxon>Euteleostomi</taxon>
        <taxon>Actinopterygii</taxon>
        <taxon>Neopterygii</taxon>
        <taxon>Teleostei</taxon>
        <taxon>Neoteleostei</taxon>
        <taxon>Acanthomorphata</taxon>
        <taxon>Ovalentaria</taxon>
        <taxon>Atherinomorphae</taxon>
        <taxon>Cyprinodontiformes</taxon>
        <taxon>Goodeidae</taxon>
        <taxon>Ameca</taxon>
    </lineage>
</organism>
<protein>
    <submittedName>
        <fullName evidence="1">Uncharacterized protein</fullName>
    </submittedName>
</protein>
<evidence type="ECO:0000313" key="1">
    <source>
        <dbReference type="EMBL" id="MEQ2308393.1"/>
    </source>
</evidence>
<accession>A0ABV0ZQ73</accession>
<dbReference type="EMBL" id="JAHRIP010068824">
    <property type="protein sequence ID" value="MEQ2308393.1"/>
    <property type="molecule type" value="Genomic_DNA"/>
</dbReference>
<evidence type="ECO:0000313" key="2">
    <source>
        <dbReference type="Proteomes" id="UP001469553"/>
    </source>
</evidence>
<comment type="caution">
    <text evidence="1">The sequence shown here is derived from an EMBL/GenBank/DDBJ whole genome shotgun (WGS) entry which is preliminary data.</text>
</comment>
<reference evidence="1 2" key="1">
    <citation type="submission" date="2021-06" db="EMBL/GenBank/DDBJ databases">
        <authorList>
            <person name="Palmer J.M."/>
        </authorList>
    </citation>
    <scope>NUCLEOTIDE SEQUENCE [LARGE SCALE GENOMIC DNA]</scope>
    <source>
        <strain evidence="1 2">AS_MEX2019</strain>
        <tissue evidence="1">Muscle</tissue>
    </source>
</reference>
<dbReference type="Proteomes" id="UP001469553">
    <property type="component" value="Unassembled WGS sequence"/>
</dbReference>